<reference evidence="1" key="1">
    <citation type="submission" date="2021-02" db="EMBL/GenBank/DDBJ databases">
        <authorList>
            <consortium name="DOE Joint Genome Institute"/>
            <person name="Ahrendt S."/>
            <person name="Looney B.P."/>
            <person name="Miyauchi S."/>
            <person name="Morin E."/>
            <person name="Drula E."/>
            <person name="Courty P.E."/>
            <person name="Chicoki N."/>
            <person name="Fauchery L."/>
            <person name="Kohler A."/>
            <person name="Kuo A."/>
            <person name="Labutti K."/>
            <person name="Pangilinan J."/>
            <person name="Lipzen A."/>
            <person name="Riley R."/>
            <person name="Andreopoulos W."/>
            <person name="He G."/>
            <person name="Johnson J."/>
            <person name="Barry K.W."/>
            <person name="Grigoriev I.V."/>
            <person name="Nagy L."/>
            <person name="Hibbett D."/>
            <person name="Henrissat B."/>
            <person name="Matheny P.B."/>
            <person name="Labbe J."/>
            <person name="Martin F."/>
        </authorList>
    </citation>
    <scope>NUCLEOTIDE SEQUENCE</scope>
    <source>
        <strain evidence="1">FP105234-sp</strain>
    </source>
</reference>
<protein>
    <submittedName>
        <fullName evidence="1">Uncharacterized protein</fullName>
    </submittedName>
</protein>
<name>A0ACB8RQG2_9AGAM</name>
<gene>
    <name evidence="1" type="ORF">FA95DRAFT_1374593</name>
</gene>
<dbReference type="Proteomes" id="UP000814033">
    <property type="component" value="Unassembled WGS sequence"/>
</dbReference>
<evidence type="ECO:0000313" key="2">
    <source>
        <dbReference type="Proteomes" id="UP000814033"/>
    </source>
</evidence>
<accession>A0ACB8RQG2</accession>
<proteinExistence type="predicted"/>
<reference evidence="1" key="2">
    <citation type="journal article" date="2022" name="New Phytol.">
        <title>Evolutionary transition to the ectomycorrhizal habit in the genomes of a hyperdiverse lineage of mushroom-forming fungi.</title>
        <authorList>
            <person name="Looney B."/>
            <person name="Miyauchi S."/>
            <person name="Morin E."/>
            <person name="Drula E."/>
            <person name="Courty P.E."/>
            <person name="Kohler A."/>
            <person name="Kuo A."/>
            <person name="LaButti K."/>
            <person name="Pangilinan J."/>
            <person name="Lipzen A."/>
            <person name="Riley R."/>
            <person name="Andreopoulos W."/>
            <person name="He G."/>
            <person name="Johnson J."/>
            <person name="Nolan M."/>
            <person name="Tritt A."/>
            <person name="Barry K.W."/>
            <person name="Grigoriev I.V."/>
            <person name="Nagy L.G."/>
            <person name="Hibbett D."/>
            <person name="Henrissat B."/>
            <person name="Matheny P.B."/>
            <person name="Labbe J."/>
            <person name="Martin F.M."/>
        </authorList>
    </citation>
    <scope>NUCLEOTIDE SEQUENCE</scope>
    <source>
        <strain evidence="1">FP105234-sp</strain>
    </source>
</reference>
<sequence length="210" mass="22744">MLCCRSALFSWMLYQSFYLYLAFATHCGRSFFGVCAFISGWLEYSALRHAACARTNGHRDPSLRCSPPDSGLLLGGVDHAMRIGHCAAPRMFCALQMVAFPSSSCVLAATMVLSARATLFYQIKLGLETELLVCLGMRGSASLDFSRHSVGMSGILRPSSGCSAPPRPLCSSSMEPVCPSRSSLSAHCKARSRTTAPRTCPWICPQVETL</sequence>
<keyword evidence="2" id="KW-1185">Reference proteome</keyword>
<dbReference type="EMBL" id="MU275926">
    <property type="protein sequence ID" value="KAI0046414.1"/>
    <property type="molecule type" value="Genomic_DNA"/>
</dbReference>
<comment type="caution">
    <text evidence="1">The sequence shown here is derived from an EMBL/GenBank/DDBJ whole genome shotgun (WGS) entry which is preliminary data.</text>
</comment>
<evidence type="ECO:0000313" key="1">
    <source>
        <dbReference type="EMBL" id="KAI0046414.1"/>
    </source>
</evidence>
<organism evidence="1 2">
    <name type="scientific">Auriscalpium vulgare</name>
    <dbReference type="NCBI Taxonomy" id="40419"/>
    <lineage>
        <taxon>Eukaryota</taxon>
        <taxon>Fungi</taxon>
        <taxon>Dikarya</taxon>
        <taxon>Basidiomycota</taxon>
        <taxon>Agaricomycotina</taxon>
        <taxon>Agaricomycetes</taxon>
        <taxon>Russulales</taxon>
        <taxon>Auriscalpiaceae</taxon>
        <taxon>Auriscalpium</taxon>
    </lineage>
</organism>